<sequence>MAELLTRKDKKQISQWIGRDSQFELLYKISRDGMSYQRFHELCDNKGPTVTIFYNTDNNVYGGYLSDNWGSTRSWCTNQKAFLFKLHSAGNWKPVMFPYTSGETHYKAGNHGPWFHSLASCSNNVLKKTVGGFYQLFSEYDFFDGQSFDMKGETAQSVANGHNNVTDLEVYLVKDDELESPWRDSQDWSSQTFQELKEFVANYDPLEEMKIPEVNILLIGQVGAGKSSFLNTINSIFRGGISSRACTGSAENSLTKRFEKFRVRDPSTKKYLCFRICDTRGVEEGLSIKSEDLGFILDGNLPNHYTFNPVEKASTKTPGFVKEPTVKDRIHVVVFVLDGSTLDVLSEGVVSKLKDIKSLVVDRGVSQLAFLTKMDKICETVNKDVSKMFTSSVVEDAVNKAADIIAIPRSHVLPVKNYEKESQLKTDINILALTALRQALMFADDFLENQYELEQENSQTFNTRDKGWFWCYLV</sequence>
<dbReference type="PANTHER" id="PTHR14241">
    <property type="entry name" value="INTERFERON-INDUCED PROTEIN 44"/>
    <property type="match status" value="1"/>
</dbReference>
<dbReference type="InterPro" id="IPR006571">
    <property type="entry name" value="TLDc_dom"/>
</dbReference>
<proteinExistence type="inferred from homology"/>
<evidence type="ECO:0000256" key="1">
    <source>
        <dbReference type="ARBA" id="ARBA00009243"/>
    </source>
</evidence>
<protein>
    <recommendedName>
        <fullName evidence="2">TLDc domain-containing protein</fullName>
    </recommendedName>
</protein>
<organism evidence="3 4">
    <name type="scientific">Magallana gigas</name>
    <name type="common">Pacific oyster</name>
    <name type="synonym">Crassostrea gigas</name>
    <dbReference type="NCBI Taxonomy" id="29159"/>
    <lineage>
        <taxon>Eukaryota</taxon>
        <taxon>Metazoa</taxon>
        <taxon>Spiralia</taxon>
        <taxon>Lophotrochozoa</taxon>
        <taxon>Mollusca</taxon>
        <taxon>Bivalvia</taxon>
        <taxon>Autobranchia</taxon>
        <taxon>Pteriomorphia</taxon>
        <taxon>Ostreida</taxon>
        <taxon>Ostreoidea</taxon>
        <taxon>Ostreidae</taxon>
        <taxon>Magallana</taxon>
    </lineage>
</organism>
<dbReference type="Pfam" id="PF07534">
    <property type="entry name" value="TLD"/>
    <property type="match status" value="1"/>
</dbReference>
<dbReference type="EnsemblMetazoa" id="G31180.2">
    <property type="protein sequence ID" value="G31180.2:cds"/>
    <property type="gene ID" value="G31180"/>
</dbReference>
<dbReference type="PROSITE" id="PS51886">
    <property type="entry name" value="TLDC"/>
    <property type="match status" value="1"/>
</dbReference>
<evidence type="ECO:0000313" key="4">
    <source>
        <dbReference type="Proteomes" id="UP000005408"/>
    </source>
</evidence>
<dbReference type="OMA" id="GWINNTT"/>
<evidence type="ECO:0000259" key="2">
    <source>
        <dbReference type="PROSITE" id="PS51886"/>
    </source>
</evidence>
<reference evidence="3" key="1">
    <citation type="submission" date="2022-08" db="UniProtKB">
        <authorList>
            <consortium name="EnsemblMetazoa"/>
        </authorList>
    </citation>
    <scope>IDENTIFICATION</scope>
    <source>
        <strain evidence="3">05x7-T-G4-1.051#20</strain>
    </source>
</reference>
<dbReference type="Proteomes" id="UP000005408">
    <property type="component" value="Unassembled WGS sequence"/>
</dbReference>
<dbReference type="OrthoDB" id="6122852at2759"/>
<dbReference type="AlphaFoldDB" id="A0A8W8M6D4"/>
<comment type="similarity">
    <text evidence="1">Belongs to the IFI44 family.</text>
</comment>
<dbReference type="SUPFAM" id="SSF52540">
    <property type="entry name" value="P-loop containing nucleoside triphosphate hydrolases"/>
    <property type="match status" value="1"/>
</dbReference>
<dbReference type="PANTHER" id="PTHR14241:SF32">
    <property type="entry name" value="VWFA DOMAIN-CONTAINING PROTEIN-RELATED"/>
    <property type="match status" value="1"/>
</dbReference>
<keyword evidence="4" id="KW-1185">Reference proteome</keyword>
<name>A0A8W8M6D4_MAGGI</name>
<dbReference type="Gene3D" id="3.40.50.300">
    <property type="entry name" value="P-loop containing nucleotide triphosphate hydrolases"/>
    <property type="match status" value="1"/>
</dbReference>
<dbReference type="SMART" id="SM00584">
    <property type="entry name" value="TLDc"/>
    <property type="match status" value="1"/>
</dbReference>
<feature type="domain" description="TLDc" evidence="2">
    <location>
        <begin position="1"/>
        <end position="174"/>
    </location>
</feature>
<dbReference type="InterPro" id="IPR027417">
    <property type="entry name" value="P-loop_NTPase"/>
</dbReference>
<evidence type="ECO:0000313" key="3">
    <source>
        <dbReference type="EnsemblMetazoa" id="G31180.2:cds"/>
    </source>
</evidence>
<accession>A0A8W8M6D4</accession>